<evidence type="ECO:0000259" key="2">
    <source>
        <dbReference type="Pfam" id="PF03703"/>
    </source>
</evidence>
<dbReference type="EMBL" id="JAUFQU010000001">
    <property type="protein sequence ID" value="MDN3706506.1"/>
    <property type="molecule type" value="Genomic_DNA"/>
</dbReference>
<comment type="caution">
    <text evidence="3">The sequence shown here is derived from an EMBL/GenBank/DDBJ whole genome shotgun (WGS) entry which is preliminary data.</text>
</comment>
<evidence type="ECO:0000313" key="3">
    <source>
        <dbReference type="EMBL" id="MDN3706506.1"/>
    </source>
</evidence>
<sequence length="192" mass="21787">MTSFSNEIIDIGQLPQYQQTNLTPVSQKYIKVVYFNIVLANLIFIGLAAIAVYFLDKEEIDQYHILIAVATIVLIILNTVFSIVSFKRKSFAFRTHDVIYRSGILSEINEIIPYNRLQHVVLKQGFLSRMLGLATIEMFTASSTNKQVAIPGIERQKAENIKDLLLNKIQEIENDETVQDIHQESKDPSNGA</sequence>
<evidence type="ECO:0000256" key="1">
    <source>
        <dbReference type="SAM" id="Phobius"/>
    </source>
</evidence>
<evidence type="ECO:0000313" key="4">
    <source>
        <dbReference type="Proteomes" id="UP001242368"/>
    </source>
</evidence>
<dbReference type="InterPro" id="IPR005182">
    <property type="entry name" value="YdbS-like_PH"/>
</dbReference>
<keyword evidence="4" id="KW-1185">Reference proteome</keyword>
<protein>
    <submittedName>
        <fullName evidence="3">PH domain-containing protein</fullName>
    </submittedName>
</protein>
<dbReference type="Proteomes" id="UP001242368">
    <property type="component" value="Unassembled WGS sequence"/>
</dbReference>
<reference evidence="4" key="1">
    <citation type="journal article" date="2019" name="Int. J. Syst. Evol. Microbiol.">
        <title>The Global Catalogue of Microorganisms (GCM) 10K type strain sequencing project: providing services to taxonomists for standard genome sequencing and annotation.</title>
        <authorList>
            <consortium name="The Broad Institute Genomics Platform"/>
            <consortium name="The Broad Institute Genome Sequencing Center for Infectious Disease"/>
            <person name="Wu L."/>
            <person name="Ma J."/>
        </authorList>
    </citation>
    <scope>NUCLEOTIDE SEQUENCE [LARGE SCALE GENOMIC DNA]</scope>
    <source>
        <strain evidence="4">CECT 7184</strain>
    </source>
</reference>
<name>A0ABT8CRV8_9FLAO</name>
<keyword evidence="1" id="KW-0812">Transmembrane</keyword>
<keyword evidence="1" id="KW-0472">Membrane</keyword>
<feature type="domain" description="YdbS-like PH" evidence="2">
    <location>
        <begin position="89"/>
        <end position="164"/>
    </location>
</feature>
<gene>
    <name evidence="3" type="ORF">QW060_05110</name>
</gene>
<organism evidence="3 4">
    <name type="scientific">Paenimyroides ceti</name>
    <dbReference type="NCBI Taxonomy" id="395087"/>
    <lineage>
        <taxon>Bacteria</taxon>
        <taxon>Pseudomonadati</taxon>
        <taxon>Bacteroidota</taxon>
        <taxon>Flavobacteriia</taxon>
        <taxon>Flavobacteriales</taxon>
        <taxon>Flavobacteriaceae</taxon>
        <taxon>Paenimyroides</taxon>
    </lineage>
</organism>
<feature type="transmembrane region" description="Helical" evidence="1">
    <location>
        <begin position="32"/>
        <end position="53"/>
    </location>
</feature>
<keyword evidence="1" id="KW-1133">Transmembrane helix</keyword>
<dbReference type="Pfam" id="PF03703">
    <property type="entry name" value="bPH_2"/>
    <property type="match status" value="1"/>
</dbReference>
<dbReference type="RefSeq" id="WP_290362576.1">
    <property type="nucleotide sequence ID" value="NZ_JAUFQU010000001.1"/>
</dbReference>
<feature type="transmembrane region" description="Helical" evidence="1">
    <location>
        <begin position="65"/>
        <end position="86"/>
    </location>
</feature>
<dbReference type="PANTHER" id="PTHR34473:SF3">
    <property type="entry name" value="TRANSMEMBRANE PROTEIN-RELATED"/>
    <property type="match status" value="1"/>
</dbReference>
<accession>A0ABT8CRV8</accession>
<dbReference type="PANTHER" id="PTHR34473">
    <property type="entry name" value="UPF0699 TRANSMEMBRANE PROTEIN YDBS"/>
    <property type="match status" value="1"/>
</dbReference>
<proteinExistence type="predicted"/>